<dbReference type="EMBL" id="MPDH01000007">
    <property type="protein sequence ID" value="PNP92523.1"/>
    <property type="molecule type" value="Genomic_DNA"/>
</dbReference>
<proteinExistence type="predicted"/>
<dbReference type="Proteomes" id="UP000236500">
    <property type="component" value="Unassembled WGS sequence"/>
</dbReference>
<feature type="domain" description="RNA polymerase sigma factor 70 region 4 type 2" evidence="1">
    <location>
        <begin position="86"/>
        <end position="137"/>
    </location>
</feature>
<evidence type="ECO:0000259" key="1">
    <source>
        <dbReference type="Pfam" id="PF08281"/>
    </source>
</evidence>
<dbReference type="RefSeq" id="WP_103034855.1">
    <property type="nucleotide sequence ID" value="NZ_MPDH01000007.1"/>
</dbReference>
<evidence type="ECO:0000313" key="3">
    <source>
        <dbReference type="Proteomes" id="UP000236500"/>
    </source>
</evidence>
<reference evidence="2 3" key="1">
    <citation type="submission" date="2016-11" db="EMBL/GenBank/DDBJ databases">
        <title>Whole Genome Sequence of Listeria newyorkensis.</title>
        <authorList>
            <person name="Frink S."/>
            <person name="Morales C."/>
            <person name="Kiang D."/>
        </authorList>
    </citation>
    <scope>NUCLEOTIDE SEQUENCE [LARGE SCALE GENOMIC DNA]</scope>
    <source>
        <strain evidence="2 3">F1604011-044</strain>
    </source>
</reference>
<gene>
    <name evidence="2" type="ORF">BMT55_08110</name>
</gene>
<organism evidence="2 3">
    <name type="scientific">Listeria newyorkensis</name>
    <dbReference type="NCBI Taxonomy" id="1497681"/>
    <lineage>
        <taxon>Bacteria</taxon>
        <taxon>Bacillati</taxon>
        <taxon>Bacillota</taxon>
        <taxon>Bacilli</taxon>
        <taxon>Bacillales</taxon>
        <taxon>Listeriaceae</taxon>
        <taxon>Listeria</taxon>
    </lineage>
</organism>
<comment type="caution">
    <text evidence="2">The sequence shown here is derived from an EMBL/GenBank/DDBJ whole genome shotgun (WGS) entry which is preliminary data.</text>
</comment>
<dbReference type="InterPro" id="IPR036388">
    <property type="entry name" value="WH-like_DNA-bd_sf"/>
</dbReference>
<dbReference type="Pfam" id="PF08281">
    <property type="entry name" value="Sigma70_r4_2"/>
    <property type="match status" value="1"/>
</dbReference>
<evidence type="ECO:0000313" key="2">
    <source>
        <dbReference type="EMBL" id="PNP92523.1"/>
    </source>
</evidence>
<dbReference type="InterPro" id="IPR013324">
    <property type="entry name" value="RNA_pol_sigma_r3/r4-like"/>
</dbReference>
<protein>
    <recommendedName>
        <fullName evidence="1">RNA polymerase sigma factor 70 region 4 type 2 domain-containing protein</fullName>
    </recommendedName>
</protein>
<dbReference type="SUPFAM" id="SSF88659">
    <property type="entry name" value="Sigma3 and sigma4 domains of RNA polymerase sigma factors"/>
    <property type="match status" value="1"/>
</dbReference>
<dbReference type="InterPro" id="IPR013249">
    <property type="entry name" value="RNA_pol_sigma70_r4_t2"/>
</dbReference>
<sequence>MLNKKVQTWDEHWKKHKQHTFDTFCKKIIKNELFNFYTELNRRKLNEVSIDQIQFLHYMSDPRLIYDAPKEYLFTVNEAEIVVKDEQLGEALKVLTEDKRNIMLLAYFLNLSDVEIATKLGTSTRKLNRLRHRILMELKDIMEDGGSLGDRKTRKARTTRIRDY</sequence>
<accession>A0ABX4XPM9</accession>
<dbReference type="Gene3D" id="1.10.10.10">
    <property type="entry name" value="Winged helix-like DNA-binding domain superfamily/Winged helix DNA-binding domain"/>
    <property type="match status" value="1"/>
</dbReference>
<keyword evidence="3" id="KW-1185">Reference proteome</keyword>
<name>A0ABX4XPM9_9LIST</name>